<protein>
    <submittedName>
        <fullName evidence="1">Uncharacterized protein</fullName>
    </submittedName>
</protein>
<keyword evidence="2" id="KW-1185">Reference proteome</keyword>
<gene>
    <name evidence="1" type="ORF">PR048_027392</name>
</gene>
<sequence length="329" mass="38096">MSYASLRQTHSREWICFSREHETSVCCATWKQRSPCCLMMEAHDMVLDCPMEEDIEIFRLRDEKGCFNELILRHLIDNETKFKEYFRVSTEIFDTILSFITEDITKSQYNRVKRPISPEQKLCLTLRRKLSFLDIPVQDLFELCECCYKRDSTFSIFENILATVGSYGKEDDAGIIIKSALGKLVSYGTLNFPDPVALPGRDTVMANVTRNSVKMTKKRRYIIIDTVELDVRGRMPLVSFANILECCYRYCNKSRHSGSSGDRSVHNTQHYKNSKIICPIEEDDQDGFLPTEHMLPMARQGRNATYNAYNIRDKFQDTFAAKRVKSAGK</sequence>
<evidence type="ECO:0000313" key="2">
    <source>
        <dbReference type="Proteomes" id="UP001159363"/>
    </source>
</evidence>
<dbReference type="EMBL" id="JARBHB010000012">
    <property type="protein sequence ID" value="KAJ8871088.1"/>
    <property type="molecule type" value="Genomic_DNA"/>
</dbReference>
<dbReference type="Proteomes" id="UP001159363">
    <property type="component" value="Chromosome 11"/>
</dbReference>
<evidence type="ECO:0000313" key="1">
    <source>
        <dbReference type="EMBL" id="KAJ8871088.1"/>
    </source>
</evidence>
<organism evidence="1 2">
    <name type="scientific">Dryococelus australis</name>
    <dbReference type="NCBI Taxonomy" id="614101"/>
    <lineage>
        <taxon>Eukaryota</taxon>
        <taxon>Metazoa</taxon>
        <taxon>Ecdysozoa</taxon>
        <taxon>Arthropoda</taxon>
        <taxon>Hexapoda</taxon>
        <taxon>Insecta</taxon>
        <taxon>Pterygota</taxon>
        <taxon>Neoptera</taxon>
        <taxon>Polyneoptera</taxon>
        <taxon>Phasmatodea</taxon>
        <taxon>Verophasmatodea</taxon>
        <taxon>Anareolatae</taxon>
        <taxon>Phasmatidae</taxon>
        <taxon>Eurycanthinae</taxon>
        <taxon>Dryococelus</taxon>
    </lineage>
</organism>
<proteinExistence type="predicted"/>
<reference evidence="1 2" key="1">
    <citation type="submission" date="2023-02" db="EMBL/GenBank/DDBJ databases">
        <title>LHISI_Scaffold_Assembly.</title>
        <authorList>
            <person name="Stuart O.P."/>
            <person name="Cleave R."/>
            <person name="Magrath M.J.L."/>
            <person name="Mikheyev A.S."/>
        </authorList>
    </citation>
    <scope>NUCLEOTIDE SEQUENCE [LARGE SCALE GENOMIC DNA]</scope>
    <source>
        <strain evidence="1">Daus_M_001</strain>
        <tissue evidence="1">Leg muscle</tissue>
    </source>
</reference>
<comment type="caution">
    <text evidence="1">The sequence shown here is derived from an EMBL/GenBank/DDBJ whole genome shotgun (WGS) entry which is preliminary data.</text>
</comment>
<accession>A0ABQ9GFC6</accession>
<name>A0ABQ9GFC6_9NEOP</name>